<feature type="transmembrane region" description="Helical" evidence="1">
    <location>
        <begin position="410"/>
        <end position="429"/>
    </location>
</feature>
<evidence type="ECO:0000313" key="2">
    <source>
        <dbReference type="EMBL" id="MPM42667.1"/>
    </source>
</evidence>
<feature type="transmembrane region" description="Helical" evidence="1">
    <location>
        <begin position="69"/>
        <end position="86"/>
    </location>
</feature>
<comment type="caution">
    <text evidence="2">The sequence shown here is derived from an EMBL/GenBank/DDBJ whole genome shotgun (WGS) entry which is preliminary data.</text>
</comment>
<organism evidence="2">
    <name type="scientific">bioreactor metagenome</name>
    <dbReference type="NCBI Taxonomy" id="1076179"/>
    <lineage>
        <taxon>unclassified sequences</taxon>
        <taxon>metagenomes</taxon>
        <taxon>ecological metagenomes</taxon>
    </lineage>
</organism>
<keyword evidence="1" id="KW-1133">Transmembrane helix</keyword>
<feature type="transmembrane region" description="Helical" evidence="1">
    <location>
        <begin position="290"/>
        <end position="308"/>
    </location>
</feature>
<reference evidence="2" key="1">
    <citation type="submission" date="2019-08" db="EMBL/GenBank/DDBJ databases">
        <authorList>
            <person name="Kucharzyk K."/>
            <person name="Murdoch R.W."/>
            <person name="Higgins S."/>
            <person name="Loffler F."/>
        </authorList>
    </citation>
    <scope>NUCLEOTIDE SEQUENCE</scope>
</reference>
<dbReference type="AlphaFoldDB" id="A0A644ZPJ2"/>
<feature type="transmembrane region" description="Helical" evidence="1">
    <location>
        <begin position="6"/>
        <end position="23"/>
    </location>
</feature>
<keyword evidence="1" id="KW-0472">Membrane</keyword>
<feature type="transmembrane region" description="Helical" evidence="1">
    <location>
        <begin position="320"/>
        <end position="344"/>
    </location>
</feature>
<feature type="transmembrane region" description="Helical" evidence="1">
    <location>
        <begin position="154"/>
        <end position="175"/>
    </location>
</feature>
<gene>
    <name evidence="2" type="ORF">SDC9_89334</name>
</gene>
<protein>
    <recommendedName>
        <fullName evidence="3">Citrate transporter</fullName>
    </recommendedName>
</protein>
<feature type="transmembrane region" description="Helical" evidence="1">
    <location>
        <begin position="107"/>
        <end position="124"/>
    </location>
</feature>
<name>A0A644ZPJ2_9ZZZZ</name>
<feature type="transmembrane region" description="Helical" evidence="1">
    <location>
        <begin position="350"/>
        <end position="375"/>
    </location>
</feature>
<feature type="transmembrane region" description="Helical" evidence="1">
    <location>
        <begin position="187"/>
        <end position="208"/>
    </location>
</feature>
<feature type="transmembrane region" description="Helical" evidence="1">
    <location>
        <begin position="130"/>
        <end position="147"/>
    </location>
</feature>
<sequence length="430" mass="45269">MNSTLQLILILVVFLGLVGLMVGRKISTILALPIMAIAIAFIAGIPFMAQDPEKFTIAKNVLEAGSMRMSTAIAGLIFGSLFGKVLSKVGITSTIIKKAAELAGDKPLPIALAFLAVSSVIFAASNGLGMVILVGTIIIPIMISAGLSPLVSGIVLLLSNGIGVTFSVSTLAVYIDVLGLPLETVTKYSWLCGIPLIIVAVLMIVYFVKYQGKIRKAWAMPTDAQARGTEKKVRTIALISPIIPVVLVFAFKLQLVPAVIIGILIALILSTPKNPLHIVSSAFVEGIQDVAGAAGLMIGIGMLLNSVMSPEVAAILQPAINLLIPSNPIMYILVFGLLSPLAIYRGPLNVWGLGSGIIALLAAGGMNPIAAMVALRLDSNVQAVCDPTNSHNVWVADFTKQDVNEIIKKTIPWIFLSTIVGLIVAAFMIY</sequence>
<proteinExistence type="predicted"/>
<feature type="transmembrane region" description="Helical" evidence="1">
    <location>
        <begin position="30"/>
        <end position="49"/>
    </location>
</feature>
<accession>A0A644ZPJ2</accession>
<evidence type="ECO:0000256" key="1">
    <source>
        <dbReference type="SAM" id="Phobius"/>
    </source>
</evidence>
<feature type="transmembrane region" description="Helical" evidence="1">
    <location>
        <begin position="237"/>
        <end position="270"/>
    </location>
</feature>
<evidence type="ECO:0008006" key="3">
    <source>
        <dbReference type="Google" id="ProtNLM"/>
    </source>
</evidence>
<keyword evidence="1" id="KW-0812">Transmembrane</keyword>
<dbReference type="EMBL" id="VSSQ01009811">
    <property type="protein sequence ID" value="MPM42667.1"/>
    <property type="molecule type" value="Genomic_DNA"/>
</dbReference>